<dbReference type="RefSeq" id="WP_025229326.1">
    <property type="nucleotide sequence ID" value="NZ_CP007139.1"/>
</dbReference>
<accession>A0A068NTG7</accession>
<dbReference type="EMBL" id="CP007139">
    <property type="protein sequence ID" value="AIE86736.1"/>
    <property type="molecule type" value="Genomic_DNA"/>
</dbReference>
<keyword evidence="3" id="KW-0808">Transferase</keyword>
<dbReference type="eggNOG" id="COG1040">
    <property type="taxonomic scope" value="Bacteria"/>
</dbReference>
<dbReference type="AlphaFoldDB" id="A0A068NTG7"/>
<reference evidence="3 4" key="1">
    <citation type="journal article" date="2014" name="PLoS ONE">
        <title>The first complete genome sequence of the class fimbriimonadia in the phylum armatimonadetes.</title>
        <authorList>
            <person name="Hu Z.Y."/>
            <person name="Wang Y.Z."/>
            <person name="Im W.T."/>
            <person name="Wang S.Y."/>
            <person name="Zhao G.P."/>
            <person name="Zheng H.J."/>
            <person name="Quan Z.X."/>
        </authorList>
    </citation>
    <scope>NUCLEOTIDE SEQUENCE [LARGE SCALE GENOMIC DNA]</scope>
    <source>
        <strain evidence="3">Gsoil 348</strain>
    </source>
</reference>
<dbReference type="Pfam" id="PF00156">
    <property type="entry name" value="Pribosyltran"/>
    <property type="match status" value="1"/>
</dbReference>
<dbReference type="InterPro" id="IPR051910">
    <property type="entry name" value="ComF/GntX_DNA_util-trans"/>
</dbReference>
<keyword evidence="4" id="KW-1185">Reference proteome</keyword>
<proteinExistence type="inferred from homology"/>
<dbReference type="Gene3D" id="3.40.50.2020">
    <property type="match status" value="1"/>
</dbReference>
<comment type="similarity">
    <text evidence="1">Belongs to the ComF/GntX family.</text>
</comment>
<dbReference type="HOGENOM" id="CLU_054549_0_2_0"/>
<dbReference type="PANTHER" id="PTHR47505:SF1">
    <property type="entry name" value="DNA UTILIZATION PROTEIN YHGH"/>
    <property type="match status" value="1"/>
</dbReference>
<name>A0A068NTG7_FIMGI</name>
<protein>
    <submittedName>
        <fullName evidence="3">Phosphoribosyltransferase</fullName>
    </submittedName>
</protein>
<gene>
    <name evidence="3" type="ORF">OP10G_3368</name>
</gene>
<evidence type="ECO:0000259" key="2">
    <source>
        <dbReference type="Pfam" id="PF00156"/>
    </source>
</evidence>
<dbReference type="SUPFAM" id="SSF53271">
    <property type="entry name" value="PRTase-like"/>
    <property type="match status" value="1"/>
</dbReference>
<dbReference type="Proteomes" id="UP000027982">
    <property type="component" value="Chromosome"/>
</dbReference>
<organism evidence="3 4">
    <name type="scientific">Fimbriimonas ginsengisoli Gsoil 348</name>
    <dbReference type="NCBI Taxonomy" id="661478"/>
    <lineage>
        <taxon>Bacteria</taxon>
        <taxon>Bacillati</taxon>
        <taxon>Armatimonadota</taxon>
        <taxon>Fimbriimonadia</taxon>
        <taxon>Fimbriimonadales</taxon>
        <taxon>Fimbriimonadaceae</taxon>
        <taxon>Fimbriimonas</taxon>
    </lineage>
</organism>
<feature type="domain" description="Phosphoribosyltransferase" evidence="2">
    <location>
        <begin position="141"/>
        <end position="212"/>
    </location>
</feature>
<dbReference type="PANTHER" id="PTHR47505">
    <property type="entry name" value="DNA UTILIZATION PROTEIN YHGH"/>
    <property type="match status" value="1"/>
</dbReference>
<dbReference type="STRING" id="661478.OP10G_3368"/>
<evidence type="ECO:0000313" key="4">
    <source>
        <dbReference type="Proteomes" id="UP000027982"/>
    </source>
</evidence>
<dbReference type="InterPro" id="IPR029057">
    <property type="entry name" value="PRTase-like"/>
</dbReference>
<dbReference type="GO" id="GO:0016757">
    <property type="term" value="F:glycosyltransferase activity"/>
    <property type="evidence" value="ECO:0007669"/>
    <property type="project" value="UniProtKB-KW"/>
</dbReference>
<dbReference type="CDD" id="cd06223">
    <property type="entry name" value="PRTases_typeI"/>
    <property type="match status" value="1"/>
</dbReference>
<keyword evidence="3" id="KW-0328">Glycosyltransferase</keyword>
<dbReference type="OrthoDB" id="9779910at2"/>
<sequence>MLKAGGSWTSFFDRAADLLYPRKCPLCGLFAESSPCPACRDEFIESDPRMAAGKEGAALDYRLTLFRYEGRAGQAVRALKYGRSTSLAAAMSREIQAVIEEFGLDVDAIVPVPIHWSRRCSRGFNQSELLCERLTAQPEILARVRRTRPQAGLSREERERNLLNAFRVRGDLSGQRIMLVDDVLTSGQTARECAKVLRLAGAAEVGIVAFCGDA</sequence>
<evidence type="ECO:0000313" key="3">
    <source>
        <dbReference type="EMBL" id="AIE86736.1"/>
    </source>
</evidence>
<evidence type="ECO:0000256" key="1">
    <source>
        <dbReference type="ARBA" id="ARBA00008007"/>
    </source>
</evidence>
<dbReference type="InterPro" id="IPR000836">
    <property type="entry name" value="PRTase_dom"/>
</dbReference>
<dbReference type="KEGG" id="fgi:OP10G_3368"/>